<comment type="caution">
    <text evidence="1">The sequence shown here is derived from an EMBL/GenBank/DDBJ whole genome shotgun (WGS) entry which is preliminary data.</text>
</comment>
<protein>
    <submittedName>
        <fullName evidence="1">Uncharacterized protein</fullName>
    </submittedName>
</protein>
<sequence length="69" mass="7927">MFYVTGNLVSYASCQQSKQSQITLSTFTLSLRNLAHETYNTKDSNLEEDQQRCEFSESKHYGLILLPFA</sequence>
<dbReference type="AlphaFoldDB" id="A0A164NDI2"/>
<accession>A0A164NDI2</accession>
<name>A0A164NDI2_9CRUS</name>
<dbReference type="Proteomes" id="UP000076858">
    <property type="component" value="Unassembled WGS sequence"/>
</dbReference>
<evidence type="ECO:0000313" key="1">
    <source>
        <dbReference type="EMBL" id="KZS05859.1"/>
    </source>
</evidence>
<gene>
    <name evidence="1" type="ORF">APZ42_030871</name>
</gene>
<evidence type="ECO:0000313" key="2">
    <source>
        <dbReference type="Proteomes" id="UP000076858"/>
    </source>
</evidence>
<organism evidence="1 2">
    <name type="scientific">Daphnia magna</name>
    <dbReference type="NCBI Taxonomy" id="35525"/>
    <lineage>
        <taxon>Eukaryota</taxon>
        <taxon>Metazoa</taxon>
        <taxon>Ecdysozoa</taxon>
        <taxon>Arthropoda</taxon>
        <taxon>Crustacea</taxon>
        <taxon>Branchiopoda</taxon>
        <taxon>Diplostraca</taxon>
        <taxon>Cladocera</taxon>
        <taxon>Anomopoda</taxon>
        <taxon>Daphniidae</taxon>
        <taxon>Daphnia</taxon>
    </lineage>
</organism>
<proteinExistence type="predicted"/>
<keyword evidence="2" id="KW-1185">Reference proteome</keyword>
<reference evidence="1 2" key="1">
    <citation type="submission" date="2016-03" db="EMBL/GenBank/DDBJ databases">
        <title>EvidentialGene: Evidence-directed Construction of Genes on Genomes.</title>
        <authorList>
            <person name="Gilbert D.G."/>
            <person name="Choi J.-H."/>
            <person name="Mockaitis K."/>
            <person name="Colbourne J."/>
            <person name="Pfrender M."/>
        </authorList>
    </citation>
    <scope>NUCLEOTIDE SEQUENCE [LARGE SCALE GENOMIC DNA]</scope>
    <source>
        <strain evidence="1 2">Xinb3</strain>
        <tissue evidence="1">Complete organism</tissue>
    </source>
</reference>
<dbReference type="EMBL" id="LRGB01002860">
    <property type="protein sequence ID" value="KZS05859.1"/>
    <property type="molecule type" value="Genomic_DNA"/>
</dbReference>